<feature type="region of interest" description="Disordered" evidence="1">
    <location>
        <begin position="121"/>
        <end position="145"/>
    </location>
</feature>
<reference evidence="3 4" key="1">
    <citation type="journal article" date="2015" name="Genome Biol. Evol.">
        <title>Comparative Genomics of a Bacterivorous Green Alga Reveals Evolutionary Causalities and Consequences of Phago-Mixotrophic Mode of Nutrition.</title>
        <authorList>
            <person name="Burns J.A."/>
            <person name="Paasch A."/>
            <person name="Narechania A."/>
            <person name="Kim E."/>
        </authorList>
    </citation>
    <scope>NUCLEOTIDE SEQUENCE [LARGE SCALE GENOMIC DNA]</scope>
    <source>
        <strain evidence="3 4">PLY_AMNH</strain>
    </source>
</reference>
<sequence>MAAILVSIAWQHQQVAGAARDGMMREMQETTASVDPQIPPQWTAMLTNFMNNLPGSGNTGNSAGNNMLSQLLSGGGSQPSNNILTQLLSGSSAATSPTNASTIMSQLAQNLPFLQDLLSQTPPTLLSSSEPAPETTSTIPVTDTQNVLGQPDEEADDDNILQQVFQSGLANILASNPNFITDLTTPGVSLNSSNLRQETTTGAAGADPPVWAMWMNALQDQNKLGGVDVFDDAKVPLKPYEALAQFFGKQHAKAQTKKAVKAGVAAATTAAVAAKVAPITAVATALKGMPFLQKQQAIRNILMASDKKWLKKLGKASTSVSVIANSVGKVFGGEGSKLLRAASVSNFIAQIFNFVSVGLDIAVVVLVAVALGISTAEIVEAFQEEEAGSYDYAEPIIPIRTGQ</sequence>
<dbReference type="Proteomes" id="UP001190700">
    <property type="component" value="Unassembled WGS sequence"/>
</dbReference>
<gene>
    <name evidence="3" type="ORF">CYMTET_48728</name>
</gene>
<accession>A0AAE0BTF4</accession>
<comment type="caution">
    <text evidence="3">The sequence shown here is derived from an EMBL/GenBank/DDBJ whole genome shotgun (WGS) entry which is preliminary data.</text>
</comment>
<evidence type="ECO:0000313" key="4">
    <source>
        <dbReference type="Proteomes" id="UP001190700"/>
    </source>
</evidence>
<evidence type="ECO:0000313" key="3">
    <source>
        <dbReference type="EMBL" id="KAK3241515.1"/>
    </source>
</evidence>
<organism evidence="3 4">
    <name type="scientific">Cymbomonas tetramitiformis</name>
    <dbReference type="NCBI Taxonomy" id="36881"/>
    <lineage>
        <taxon>Eukaryota</taxon>
        <taxon>Viridiplantae</taxon>
        <taxon>Chlorophyta</taxon>
        <taxon>Pyramimonadophyceae</taxon>
        <taxon>Pyramimonadales</taxon>
        <taxon>Pyramimonadaceae</taxon>
        <taxon>Cymbomonas</taxon>
    </lineage>
</organism>
<feature type="compositionally biased region" description="Low complexity" evidence="1">
    <location>
        <begin position="121"/>
        <end position="138"/>
    </location>
</feature>
<keyword evidence="2" id="KW-0812">Transmembrane</keyword>
<keyword evidence="4" id="KW-1185">Reference proteome</keyword>
<dbReference type="AlphaFoldDB" id="A0AAE0BTF4"/>
<name>A0AAE0BTF4_9CHLO</name>
<evidence type="ECO:0000256" key="1">
    <source>
        <dbReference type="SAM" id="MobiDB-lite"/>
    </source>
</evidence>
<evidence type="ECO:0000256" key="2">
    <source>
        <dbReference type="SAM" id="Phobius"/>
    </source>
</evidence>
<protein>
    <submittedName>
        <fullName evidence="3">Uncharacterized protein</fullName>
    </submittedName>
</protein>
<feature type="transmembrane region" description="Helical" evidence="2">
    <location>
        <begin position="347"/>
        <end position="373"/>
    </location>
</feature>
<proteinExistence type="predicted"/>
<dbReference type="EMBL" id="LGRX02033382">
    <property type="protein sequence ID" value="KAK3241515.1"/>
    <property type="molecule type" value="Genomic_DNA"/>
</dbReference>
<keyword evidence="2" id="KW-1133">Transmembrane helix</keyword>
<keyword evidence="2" id="KW-0472">Membrane</keyword>